<dbReference type="Gene3D" id="2.60.40.1140">
    <property type="entry name" value="Collagen-binding surface protein Cna, B-type domain"/>
    <property type="match status" value="1"/>
</dbReference>
<evidence type="ECO:0000313" key="2">
    <source>
        <dbReference type="EMBL" id="MSE08230.1"/>
    </source>
</evidence>
<protein>
    <recommendedName>
        <fullName evidence="1">DUF7601 domain-containing protein</fullName>
    </recommendedName>
</protein>
<evidence type="ECO:0000259" key="1">
    <source>
        <dbReference type="Pfam" id="PF24547"/>
    </source>
</evidence>
<dbReference type="Proteomes" id="UP000467635">
    <property type="component" value="Unassembled WGS sequence"/>
</dbReference>
<gene>
    <name evidence="2" type="ORF">GKC33_05745</name>
</gene>
<organism evidence="2 3">
    <name type="scientific">Ligilactobacillus salivarius</name>
    <dbReference type="NCBI Taxonomy" id="1624"/>
    <lineage>
        <taxon>Bacteria</taxon>
        <taxon>Bacillati</taxon>
        <taxon>Bacillota</taxon>
        <taxon>Bacilli</taxon>
        <taxon>Lactobacillales</taxon>
        <taxon>Lactobacillaceae</taxon>
        <taxon>Ligilactobacillus</taxon>
    </lineage>
</organism>
<comment type="caution">
    <text evidence="2">The sequence shown here is derived from an EMBL/GenBank/DDBJ whole genome shotgun (WGS) entry which is preliminary data.</text>
</comment>
<dbReference type="InterPro" id="IPR055382">
    <property type="entry name" value="DUF7601"/>
</dbReference>
<dbReference type="EMBL" id="WKKX01000208">
    <property type="protein sequence ID" value="MSE08230.1"/>
    <property type="molecule type" value="Genomic_DNA"/>
</dbReference>
<sequence>MKANLLFKRILMILGTLLLISSGAVVGMTLGMFGSSTKIQAEKIIEDDDEEESTTTGNYEIKIQKIMKNTQGYKPGASDTFTVTFTQLDNLGKYWGKADEADTVIAPKIDQALSPATIAGSGATGELISETKTVSTNYSINDLKTPGYYTYKITEGALPEAISDANGSRSWTHTGTDESYIMTVKVDEEGNKDVKIKKESDLSTKLDTVTFTNSLTATQNVTIKKVLAGSGLTASDKSKKYDIKVTLNGLTSDVKAGDITFSNGKEQTVKLGNNETVTITNVPVGATVGISEDGLSGFVASVKRDTVSVPETGKLSDGVTMTKDAGTVAMGTTAGNSFTVTNTRD</sequence>
<name>A0A7X2SS08_9LACO</name>
<dbReference type="Pfam" id="PF24547">
    <property type="entry name" value="DUF7601"/>
    <property type="match status" value="1"/>
</dbReference>
<dbReference type="AlphaFoldDB" id="A0A7X2SS08"/>
<proteinExistence type="predicted"/>
<feature type="non-terminal residue" evidence="2">
    <location>
        <position position="345"/>
    </location>
</feature>
<feature type="domain" description="DUF7601" evidence="1">
    <location>
        <begin position="220"/>
        <end position="321"/>
    </location>
</feature>
<evidence type="ECO:0000313" key="3">
    <source>
        <dbReference type="Proteomes" id="UP000467635"/>
    </source>
</evidence>
<reference evidence="2 3" key="1">
    <citation type="submission" date="2019-11" db="EMBL/GenBank/DDBJ databases">
        <title>Draft Genome Sequence of Plant Growth-Promoting Rhizosphere-Associated Bacteria.</title>
        <authorList>
            <person name="Vasilyev I.Y."/>
            <person name="Radchenko V."/>
            <person name="Ilnitskaya E.V."/>
        </authorList>
    </citation>
    <scope>NUCLEOTIDE SEQUENCE [LARGE SCALE GENOMIC DNA]</scope>
    <source>
        <strain evidence="2 3">VRA_01-1sq_f</strain>
    </source>
</reference>
<accession>A0A7X2SS08</accession>